<dbReference type="Gene3D" id="1.10.150.130">
    <property type="match status" value="1"/>
</dbReference>
<organism evidence="5">
    <name type="scientific">uncultured organism</name>
    <dbReference type="NCBI Taxonomy" id="155900"/>
    <lineage>
        <taxon>unclassified sequences</taxon>
        <taxon>environmental samples</taxon>
    </lineage>
</organism>
<dbReference type="Pfam" id="PF00589">
    <property type="entry name" value="Phage_integrase"/>
    <property type="match status" value="1"/>
</dbReference>
<dbReference type="Gene3D" id="1.10.443.10">
    <property type="entry name" value="Intergrase catalytic core"/>
    <property type="match status" value="1"/>
</dbReference>
<accession>A0A5B8RIG1</accession>
<protein>
    <submittedName>
        <fullName evidence="5">Tyrosine recombinase XerC</fullName>
    </submittedName>
</protein>
<reference evidence="5" key="1">
    <citation type="submission" date="2019-06" db="EMBL/GenBank/DDBJ databases">
        <authorList>
            <person name="Murdoch R.W."/>
            <person name="Fathepure B."/>
        </authorList>
    </citation>
    <scope>NUCLEOTIDE SEQUENCE</scope>
</reference>
<dbReference type="PANTHER" id="PTHR30349:SF41">
    <property type="entry name" value="INTEGRASE_RECOMBINASE PROTEIN MJ0367-RELATED"/>
    <property type="match status" value="1"/>
</dbReference>
<feature type="domain" description="Core-binding (CB)" evidence="4">
    <location>
        <begin position="130"/>
        <end position="207"/>
    </location>
</feature>
<dbReference type="PROSITE" id="PS51900">
    <property type="entry name" value="CB"/>
    <property type="match status" value="1"/>
</dbReference>
<dbReference type="SUPFAM" id="SSF56349">
    <property type="entry name" value="DNA breaking-rejoining enzymes"/>
    <property type="match status" value="1"/>
</dbReference>
<evidence type="ECO:0000256" key="2">
    <source>
        <dbReference type="ARBA" id="ARBA00023172"/>
    </source>
</evidence>
<dbReference type="InterPro" id="IPR010998">
    <property type="entry name" value="Integrase_recombinase_N"/>
</dbReference>
<evidence type="ECO:0000313" key="5">
    <source>
        <dbReference type="EMBL" id="QEA07344.1"/>
    </source>
</evidence>
<dbReference type="PANTHER" id="PTHR30349">
    <property type="entry name" value="PHAGE INTEGRASE-RELATED"/>
    <property type="match status" value="1"/>
</dbReference>
<dbReference type="InterPro" id="IPR002104">
    <property type="entry name" value="Integrase_catalytic"/>
</dbReference>
<evidence type="ECO:0000259" key="4">
    <source>
        <dbReference type="PROSITE" id="PS51900"/>
    </source>
</evidence>
<feature type="domain" description="Tyr recombinase" evidence="3">
    <location>
        <begin position="238"/>
        <end position="431"/>
    </location>
</feature>
<dbReference type="AlphaFoldDB" id="A0A5B8RIG1"/>
<dbReference type="Pfam" id="PF20172">
    <property type="entry name" value="DUF6538"/>
    <property type="match status" value="1"/>
</dbReference>
<dbReference type="GO" id="GO:0006310">
    <property type="term" value="P:DNA recombination"/>
    <property type="evidence" value="ECO:0007669"/>
    <property type="project" value="UniProtKB-KW"/>
</dbReference>
<evidence type="ECO:0000259" key="3">
    <source>
        <dbReference type="PROSITE" id="PS51898"/>
    </source>
</evidence>
<dbReference type="GO" id="GO:0003677">
    <property type="term" value="F:DNA binding"/>
    <property type="evidence" value="ECO:0007669"/>
    <property type="project" value="UniProtKB-KW"/>
</dbReference>
<dbReference type="InterPro" id="IPR046668">
    <property type="entry name" value="DUF6538"/>
</dbReference>
<dbReference type="InterPro" id="IPR044068">
    <property type="entry name" value="CB"/>
</dbReference>
<gene>
    <name evidence="5" type="primary">xerC_2</name>
    <name evidence="5" type="ORF">KBTEX_03693</name>
</gene>
<keyword evidence="1" id="KW-0238">DNA-binding</keyword>
<proteinExistence type="predicted"/>
<keyword evidence="2" id="KW-0233">DNA recombination</keyword>
<dbReference type="PROSITE" id="PS51898">
    <property type="entry name" value="TYR_RECOMBINASE"/>
    <property type="match status" value="1"/>
</dbReference>
<dbReference type="GO" id="GO:0015074">
    <property type="term" value="P:DNA integration"/>
    <property type="evidence" value="ECO:0007669"/>
    <property type="project" value="InterPro"/>
</dbReference>
<dbReference type="InterPro" id="IPR011010">
    <property type="entry name" value="DNA_brk_join_enz"/>
</dbReference>
<dbReference type="InterPro" id="IPR050090">
    <property type="entry name" value="Tyrosine_recombinase_XerCD"/>
</dbReference>
<dbReference type="InterPro" id="IPR013762">
    <property type="entry name" value="Integrase-like_cat_sf"/>
</dbReference>
<dbReference type="EMBL" id="MN079233">
    <property type="protein sequence ID" value="QEA07344.1"/>
    <property type="molecule type" value="Genomic_DNA"/>
</dbReference>
<sequence>MPKYLQQRRRRWYAVLEIPKELRDHFGKPRFVISLKTDSLKQAQRLVGAVVSRCKTEIEAARRALNEGNEDELILTTLPRHIAEAEDRGDDTSAYEMRSWAKEYAQTQIAERLGPDAAREWLDRLYGRKVEIIRASEDWLGERQPPPKTEIQHRQALKLLTERHRFVEDLDRKTAASFVREVLRPGRKPATVARMLSTYSQLWKWLYDQGLIENRDLWSGLQPPKRERTGKFTAEELEKRRPYSEDEARRMFEEVDRHREKYPADPLTVRLLAVTGMRLDEVCSLETQHVTEDAEREGLIWIEIRAGKNRNAIRIVAVKDATTVGMLRTRIKERARDGDIALFPEYRPHNSIGSWSAAVSKRLGRRLKTAGIPDDPRLAQSHSWRHRARSIAERGGARPAACNKFFGHSLPGEGLGRYYTEELAEMAEIAEAVQLPEALSGYPKP</sequence>
<name>A0A5B8RIG1_9ZZZZ</name>
<evidence type="ECO:0000256" key="1">
    <source>
        <dbReference type="ARBA" id="ARBA00023125"/>
    </source>
</evidence>